<sequence>MTPLQQLPLFVLAVLALLLGVKANTEKEIFLAPRWQEDQGVGDHLPQLMPSEHCRNCRSARLRLETDFTNDHEFFEDLGKQHWIRIDGLKEGQRYEVRVCWAATQPTDFKLDLFEPEEVLHDEDWLLAQVGKYPSISQAEVVKREGSTLFLRVFAKTAYFSANKTRMENPEPVDVDIILDPYVFNVVPESLLAIIGLIVVVAVASWPLGGWIHKVLTGVGRLDTEKKDA</sequence>
<evidence type="ECO:0000256" key="2">
    <source>
        <dbReference type="SAM" id="SignalP"/>
    </source>
</evidence>
<dbReference type="PANTHER" id="PTHR28022">
    <property type="entry name" value="GPI MANNOSYLTRANSFERASE 2 SUBUNIT PGA1"/>
    <property type="match status" value="1"/>
</dbReference>
<dbReference type="OrthoDB" id="3360032at2759"/>
<dbReference type="GO" id="GO:0000030">
    <property type="term" value="F:mannosyltransferase activity"/>
    <property type="evidence" value="ECO:0007669"/>
    <property type="project" value="TreeGrafter"/>
</dbReference>
<feature type="transmembrane region" description="Helical" evidence="1">
    <location>
        <begin position="191"/>
        <end position="212"/>
    </location>
</feature>
<dbReference type="GO" id="GO:0006506">
    <property type="term" value="P:GPI anchor biosynthetic process"/>
    <property type="evidence" value="ECO:0007669"/>
    <property type="project" value="TreeGrafter"/>
</dbReference>
<keyword evidence="1" id="KW-1133">Transmembrane helix</keyword>
<evidence type="ECO:0000313" key="3">
    <source>
        <dbReference type="EMBL" id="CCX07103.1"/>
    </source>
</evidence>
<protein>
    <submittedName>
        <fullName evidence="3">Uncharacterized protein</fullName>
    </submittedName>
</protein>
<dbReference type="eggNOG" id="ENOG502S55X">
    <property type="taxonomic scope" value="Eukaryota"/>
</dbReference>
<dbReference type="GO" id="GO:0005789">
    <property type="term" value="C:endoplasmic reticulum membrane"/>
    <property type="evidence" value="ECO:0007669"/>
    <property type="project" value="TreeGrafter"/>
</dbReference>
<dbReference type="Pfam" id="PF10333">
    <property type="entry name" value="Pga1"/>
    <property type="match status" value="1"/>
</dbReference>
<reference evidence="3 4" key="1">
    <citation type="journal article" date="2013" name="PLoS Genet.">
        <title>The genome and development-dependent transcriptomes of Pyronema confluens: a window into fungal evolution.</title>
        <authorList>
            <person name="Traeger S."/>
            <person name="Altegoer F."/>
            <person name="Freitag M."/>
            <person name="Gabaldon T."/>
            <person name="Kempken F."/>
            <person name="Kumar A."/>
            <person name="Marcet-Houben M."/>
            <person name="Poggeler S."/>
            <person name="Stajich J.E."/>
            <person name="Nowrousian M."/>
        </authorList>
    </citation>
    <scope>NUCLEOTIDE SEQUENCE [LARGE SCALE GENOMIC DNA]</scope>
    <source>
        <strain evidence="4">CBS 100304</strain>
        <tissue evidence="3">Vegetative mycelium</tissue>
    </source>
</reference>
<gene>
    <name evidence="3" type="ORF">PCON_06690</name>
</gene>
<dbReference type="PANTHER" id="PTHR28022:SF1">
    <property type="entry name" value="GPI MANNOSYLTRANSFERASE 2 SUBUNIT PGA1"/>
    <property type="match status" value="1"/>
</dbReference>
<keyword evidence="2" id="KW-0732">Signal</keyword>
<name>U4L484_PYROM</name>
<keyword evidence="4" id="KW-1185">Reference proteome</keyword>
<evidence type="ECO:0000313" key="4">
    <source>
        <dbReference type="Proteomes" id="UP000018144"/>
    </source>
</evidence>
<feature type="chain" id="PRO_5004651646" evidence="2">
    <location>
        <begin position="24"/>
        <end position="229"/>
    </location>
</feature>
<dbReference type="Proteomes" id="UP000018144">
    <property type="component" value="Unassembled WGS sequence"/>
</dbReference>
<dbReference type="AlphaFoldDB" id="U4L484"/>
<keyword evidence="1" id="KW-0812">Transmembrane</keyword>
<dbReference type="EMBL" id="HF935332">
    <property type="protein sequence ID" value="CCX07103.1"/>
    <property type="molecule type" value="Genomic_DNA"/>
</dbReference>
<evidence type="ECO:0000256" key="1">
    <source>
        <dbReference type="SAM" id="Phobius"/>
    </source>
</evidence>
<organism evidence="3 4">
    <name type="scientific">Pyronema omphalodes (strain CBS 100304)</name>
    <name type="common">Pyronema confluens</name>
    <dbReference type="NCBI Taxonomy" id="1076935"/>
    <lineage>
        <taxon>Eukaryota</taxon>
        <taxon>Fungi</taxon>
        <taxon>Dikarya</taxon>
        <taxon>Ascomycota</taxon>
        <taxon>Pezizomycotina</taxon>
        <taxon>Pezizomycetes</taxon>
        <taxon>Pezizales</taxon>
        <taxon>Pyronemataceae</taxon>
        <taxon>Pyronema</taxon>
    </lineage>
</organism>
<proteinExistence type="predicted"/>
<keyword evidence="1" id="KW-0472">Membrane</keyword>
<feature type="signal peptide" evidence="2">
    <location>
        <begin position="1"/>
        <end position="23"/>
    </location>
</feature>
<dbReference type="GO" id="GO:0031501">
    <property type="term" value="C:mannosyltransferase complex"/>
    <property type="evidence" value="ECO:0007669"/>
    <property type="project" value="TreeGrafter"/>
</dbReference>
<accession>U4L484</accession>
<dbReference type="InterPro" id="IPR019433">
    <property type="entry name" value="GPI_ManTrfase_II_coact_Pga1"/>
</dbReference>